<dbReference type="AlphaFoldDB" id="A0A1X6N953"/>
<dbReference type="OrthoDB" id="3188789at2759"/>
<organism evidence="3 4">
    <name type="scientific">Postia placenta MAD-698-R-SB12</name>
    <dbReference type="NCBI Taxonomy" id="670580"/>
    <lineage>
        <taxon>Eukaryota</taxon>
        <taxon>Fungi</taxon>
        <taxon>Dikarya</taxon>
        <taxon>Basidiomycota</taxon>
        <taxon>Agaricomycotina</taxon>
        <taxon>Agaricomycetes</taxon>
        <taxon>Polyporales</taxon>
        <taxon>Adustoporiaceae</taxon>
        <taxon>Rhodonia</taxon>
    </lineage>
</organism>
<evidence type="ECO:0000313" key="3">
    <source>
        <dbReference type="EMBL" id="OSX65042.1"/>
    </source>
</evidence>
<gene>
    <name evidence="3" type="ORF">POSPLADRAFT_1053831</name>
</gene>
<evidence type="ECO:0008006" key="5">
    <source>
        <dbReference type="Google" id="ProtNLM"/>
    </source>
</evidence>
<feature type="region of interest" description="Disordered" evidence="1">
    <location>
        <begin position="217"/>
        <end position="288"/>
    </location>
</feature>
<proteinExistence type="predicted"/>
<feature type="compositionally biased region" description="Polar residues" evidence="1">
    <location>
        <begin position="217"/>
        <end position="235"/>
    </location>
</feature>
<dbReference type="STRING" id="670580.A0A1X6N953"/>
<name>A0A1X6N953_9APHY</name>
<feature type="transmembrane region" description="Helical" evidence="2">
    <location>
        <begin position="71"/>
        <end position="90"/>
    </location>
</feature>
<feature type="region of interest" description="Disordered" evidence="1">
    <location>
        <begin position="330"/>
        <end position="350"/>
    </location>
</feature>
<dbReference type="EMBL" id="KZ110593">
    <property type="protein sequence ID" value="OSX65042.1"/>
    <property type="molecule type" value="Genomic_DNA"/>
</dbReference>
<keyword evidence="2" id="KW-1133">Transmembrane helix</keyword>
<dbReference type="RefSeq" id="XP_024341836.1">
    <property type="nucleotide sequence ID" value="XM_024480453.1"/>
</dbReference>
<evidence type="ECO:0000256" key="1">
    <source>
        <dbReference type="SAM" id="MobiDB-lite"/>
    </source>
</evidence>
<feature type="transmembrane region" description="Helical" evidence="2">
    <location>
        <begin position="110"/>
        <end position="132"/>
    </location>
</feature>
<sequence>MLNPFLAVRLTILLTLGLFNVFLLIIAAFNVAGAVNAAAVLVIFNACCTMLYCFTLGLAQRSWSPKVILEFVWAFVSCMLQLVAAGLATLNCSIARKAGATDFTPRGSSFELAIVAWLSTWTFWVYTFALLVSAIAHATHYPTIWATRVTAVPWFTTQQAPVQAGRSKDLEGGAYENPAFKADDALSRSYSDTKTFVAQFTREDPPAPKGLVISAPLRQSTGSPTQPKWARTNTCRGRDDPFPTSHAVTSRWSVSTTRVSSAPPPPPPKAFGRLFGQSAQPDSGNDAFTASAYSLPSIGHSDRISFGIFPDNNTLNTDVPIPAGDRSEWVAATDASSSSQGRPPAGRRLL</sequence>
<dbReference type="GeneID" id="36325403"/>
<keyword evidence="2" id="KW-0472">Membrane</keyword>
<feature type="transmembrane region" description="Helical" evidence="2">
    <location>
        <begin position="12"/>
        <end position="32"/>
    </location>
</feature>
<reference evidence="3 4" key="1">
    <citation type="submission" date="2017-04" db="EMBL/GenBank/DDBJ databases">
        <title>Genome Sequence of the Model Brown-Rot Fungus Postia placenta SB12.</title>
        <authorList>
            <consortium name="DOE Joint Genome Institute"/>
            <person name="Gaskell J."/>
            <person name="Kersten P."/>
            <person name="Larrondo L.F."/>
            <person name="Canessa P."/>
            <person name="Martinez D."/>
            <person name="Hibbett D."/>
            <person name="Schmoll M."/>
            <person name="Kubicek C.P."/>
            <person name="Martinez A.T."/>
            <person name="Yadav J."/>
            <person name="Master E."/>
            <person name="Magnuson J.K."/>
            <person name="James T."/>
            <person name="Yaver D."/>
            <person name="Berka R."/>
            <person name="Labutti K."/>
            <person name="Lipzen A."/>
            <person name="Aerts A."/>
            <person name="Barry K."/>
            <person name="Henrissat B."/>
            <person name="Blanchette R."/>
            <person name="Grigoriev I."/>
            <person name="Cullen D."/>
        </authorList>
    </citation>
    <scope>NUCLEOTIDE SEQUENCE [LARGE SCALE GENOMIC DNA]</scope>
    <source>
        <strain evidence="3 4">MAD-698-R-SB12</strain>
    </source>
</reference>
<dbReference type="Proteomes" id="UP000194127">
    <property type="component" value="Unassembled WGS sequence"/>
</dbReference>
<keyword evidence="2" id="KW-0812">Transmembrane</keyword>
<feature type="transmembrane region" description="Helical" evidence="2">
    <location>
        <begin position="38"/>
        <end position="59"/>
    </location>
</feature>
<evidence type="ECO:0000256" key="2">
    <source>
        <dbReference type="SAM" id="Phobius"/>
    </source>
</evidence>
<protein>
    <recommendedName>
        <fullName evidence="5">MARVEL domain-containing protein</fullName>
    </recommendedName>
</protein>
<keyword evidence="4" id="KW-1185">Reference proteome</keyword>
<accession>A0A1X6N953</accession>
<feature type="compositionally biased region" description="Low complexity" evidence="1">
    <location>
        <begin position="248"/>
        <end position="261"/>
    </location>
</feature>
<evidence type="ECO:0000313" key="4">
    <source>
        <dbReference type="Proteomes" id="UP000194127"/>
    </source>
</evidence>
<feature type="compositionally biased region" description="Polar residues" evidence="1">
    <location>
        <begin position="277"/>
        <end position="288"/>
    </location>
</feature>